<dbReference type="InterPro" id="IPR006129">
    <property type="entry name" value="AdhesinB"/>
</dbReference>
<dbReference type="OrthoDB" id="9810636at2"/>
<evidence type="ECO:0000256" key="1">
    <source>
        <dbReference type="ARBA" id="ARBA00011028"/>
    </source>
</evidence>
<keyword evidence="5" id="KW-0406">Ion transport</keyword>
<gene>
    <name evidence="8" type="ORF">C9I98_19145</name>
</gene>
<evidence type="ECO:0000256" key="2">
    <source>
        <dbReference type="ARBA" id="ARBA00015915"/>
    </source>
</evidence>
<feature type="signal peptide" evidence="7">
    <location>
        <begin position="1"/>
        <end position="22"/>
    </location>
</feature>
<dbReference type="InterPro" id="IPR006127">
    <property type="entry name" value="ZnuA-like"/>
</dbReference>
<evidence type="ECO:0000313" key="9">
    <source>
        <dbReference type="Proteomes" id="UP000241771"/>
    </source>
</evidence>
<dbReference type="Pfam" id="PF01297">
    <property type="entry name" value="ZnuA"/>
    <property type="match status" value="1"/>
</dbReference>
<dbReference type="PRINTS" id="PR00691">
    <property type="entry name" value="ADHESINB"/>
</dbReference>
<sequence>MSKIKQCWFLILALALPFSSHAKMVIGTTLHPYYSYVKAVVGDKAEVLPLVDAGFNAHNYQAQPQDMLRLAKMDAIVINGIGHDDFAVEVIRAANRADLNVINANHSVPLLPAMGASVGSDAVNPHTFIGITTTIQKVYTIAEELGKLDPENAREYRRNARTYATKFRQLKHQTMQAIAGLDTRGMQVATTHNAYNYLLQEFGIGVDAVIEPAHGVEPSASQLQETITNIRDSGISILFYELDMPNRFVETIEKETGVRLFRFSHMTHGPFDADKVEIETQQNLETLIEAIRFSSELS</sequence>
<dbReference type="GO" id="GO:0007155">
    <property type="term" value="P:cell adhesion"/>
    <property type="evidence" value="ECO:0007669"/>
    <property type="project" value="InterPro"/>
</dbReference>
<dbReference type="Gene3D" id="3.40.50.1980">
    <property type="entry name" value="Nitrogenase molybdenum iron protein domain"/>
    <property type="match status" value="2"/>
</dbReference>
<dbReference type="EMBL" id="PYMA01000014">
    <property type="protein sequence ID" value="PSW17691.1"/>
    <property type="molecule type" value="Genomic_DNA"/>
</dbReference>
<organism evidence="8 9">
    <name type="scientific">Photobacterium sanctipauli</name>
    <dbReference type="NCBI Taxonomy" id="1342794"/>
    <lineage>
        <taxon>Bacteria</taxon>
        <taxon>Pseudomonadati</taxon>
        <taxon>Pseudomonadota</taxon>
        <taxon>Gammaproteobacteria</taxon>
        <taxon>Vibrionales</taxon>
        <taxon>Vibrionaceae</taxon>
        <taxon>Photobacterium</taxon>
    </lineage>
</organism>
<keyword evidence="3 6" id="KW-0813">Transport</keyword>
<dbReference type="PRINTS" id="PR00690">
    <property type="entry name" value="ADHESNFAMILY"/>
</dbReference>
<evidence type="ECO:0000256" key="6">
    <source>
        <dbReference type="RuleBase" id="RU003512"/>
    </source>
</evidence>
<proteinExistence type="inferred from homology"/>
<name>A0A2T3NNX7_9GAMM</name>
<evidence type="ECO:0000256" key="4">
    <source>
        <dbReference type="ARBA" id="ARBA00022729"/>
    </source>
</evidence>
<evidence type="ECO:0000256" key="7">
    <source>
        <dbReference type="SAM" id="SignalP"/>
    </source>
</evidence>
<dbReference type="AlphaFoldDB" id="A0A2T3NNX7"/>
<evidence type="ECO:0000256" key="3">
    <source>
        <dbReference type="ARBA" id="ARBA00022448"/>
    </source>
</evidence>
<dbReference type="InterPro" id="IPR006128">
    <property type="entry name" value="Lipoprotein_PsaA-like"/>
</dbReference>
<dbReference type="InterPro" id="IPR050492">
    <property type="entry name" value="Bact_metal-bind_prot9"/>
</dbReference>
<dbReference type="GO" id="GO:0006829">
    <property type="term" value="P:zinc ion transport"/>
    <property type="evidence" value="ECO:0007669"/>
    <property type="project" value="UniProtKB-KW"/>
</dbReference>
<accession>A0A2T3NNX7</accession>
<evidence type="ECO:0000313" key="8">
    <source>
        <dbReference type="EMBL" id="PSW17691.1"/>
    </source>
</evidence>
<dbReference type="Proteomes" id="UP000241771">
    <property type="component" value="Unassembled WGS sequence"/>
</dbReference>
<protein>
    <recommendedName>
        <fullName evidence="2">High-affinity zinc uptake system protein ZnuA</fullName>
    </recommendedName>
</protein>
<comment type="caution">
    <text evidence="8">The sequence shown here is derived from an EMBL/GenBank/DDBJ whole genome shotgun (WGS) entry which is preliminary data.</text>
</comment>
<dbReference type="PANTHER" id="PTHR42953:SF3">
    <property type="entry name" value="HIGH-AFFINITY ZINC UPTAKE SYSTEM PROTEIN ZNUA"/>
    <property type="match status" value="1"/>
</dbReference>
<keyword evidence="5" id="KW-0862">Zinc</keyword>
<keyword evidence="4 7" id="KW-0732">Signal</keyword>
<keyword evidence="5" id="KW-0864">Zinc transport</keyword>
<keyword evidence="9" id="KW-1185">Reference proteome</keyword>
<dbReference type="GO" id="GO:0046872">
    <property type="term" value="F:metal ion binding"/>
    <property type="evidence" value="ECO:0007669"/>
    <property type="project" value="InterPro"/>
</dbReference>
<dbReference type="SUPFAM" id="SSF53807">
    <property type="entry name" value="Helical backbone' metal receptor"/>
    <property type="match status" value="1"/>
</dbReference>
<comment type="similarity">
    <text evidence="1 6">Belongs to the bacterial solute-binding protein 9 family.</text>
</comment>
<reference evidence="8 9" key="1">
    <citation type="submission" date="2018-01" db="EMBL/GenBank/DDBJ databases">
        <title>Whole genome sequencing of Histamine producing bacteria.</title>
        <authorList>
            <person name="Butler K."/>
        </authorList>
    </citation>
    <scope>NUCLEOTIDE SEQUENCE [LARGE SCALE GENOMIC DNA]</scope>
    <source>
        <strain evidence="8 9">DSM 100436</strain>
    </source>
</reference>
<feature type="chain" id="PRO_5015551267" description="High-affinity zinc uptake system protein ZnuA" evidence="7">
    <location>
        <begin position="23"/>
        <end position="298"/>
    </location>
</feature>
<evidence type="ECO:0000256" key="5">
    <source>
        <dbReference type="ARBA" id="ARBA00022906"/>
    </source>
</evidence>
<dbReference type="PANTHER" id="PTHR42953">
    <property type="entry name" value="HIGH-AFFINITY ZINC UPTAKE SYSTEM PROTEIN ZNUA-RELATED"/>
    <property type="match status" value="1"/>
</dbReference>